<comment type="caution">
    <text evidence="1">The sequence shown here is derived from an EMBL/GenBank/DDBJ whole genome shotgun (WGS) entry which is preliminary data.</text>
</comment>
<accession>A0ABU4RXB9</accession>
<evidence type="ECO:0000313" key="2">
    <source>
        <dbReference type="Proteomes" id="UP001273505"/>
    </source>
</evidence>
<reference evidence="1 2" key="1">
    <citation type="submission" date="2023-11" db="EMBL/GenBank/DDBJ databases">
        <title>Gilvimarinus fulvus sp. nov., isolated from the surface of Kelp.</title>
        <authorList>
            <person name="Sun Y.Y."/>
            <person name="Gong Y."/>
            <person name="Du Z.J."/>
        </authorList>
    </citation>
    <scope>NUCLEOTIDE SEQUENCE [LARGE SCALE GENOMIC DNA]</scope>
    <source>
        <strain evidence="1 2">SDUM040013</strain>
    </source>
</reference>
<dbReference type="EMBL" id="JAXAFO010000012">
    <property type="protein sequence ID" value="MDX6849508.1"/>
    <property type="molecule type" value="Genomic_DNA"/>
</dbReference>
<protein>
    <submittedName>
        <fullName evidence="1">Uncharacterized protein</fullName>
    </submittedName>
</protein>
<dbReference type="RefSeq" id="WP_302722796.1">
    <property type="nucleotide sequence ID" value="NZ_JAULRU010000570.1"/>
</dbReference>
<proteinExistence type="predicted"/>
<dbReference type="Proteomes" id="UP001273505">
    <property type="component" value="Unassembled WGS sequence"/>
</dbReference>
<organism evidence="1 2">
    <name type="scientific">Gilvimarinus gilvus</name>
    <dbReference type="NCBI Taxonomy" id="3058038"/>
    <lineage>
        <taxon>Bacteria</taxon>
        <taxon>Pseudomonadati</taxon>
        <taxon>Pseudomonadota</taxon>
        <taxon>Gammaproteobacteria</taxon>
        <taxon>Cellvibrionales</taxon>
        <taxon>Cellvibrionaceae</taxon>
        <taxon>Gilvimarinus</taxon>
    </lineage>
</organism>
<name>A0ABU4RXB9_9GAMM</name>
<keyword evidence="2" id="KW-1185">Reference proteome</keyword>
<sequence length="130" mass="15104">MIFFYENDFPCSITLAGASEEMLGNILRQNGEENILGELLPWFNERYNTEISFSELAKGANEIRDELKHGHSYPDINHEVEVSLAYCTQMLQRAYVNYSRAVGVPTEKMAFFVRYVTENEKELFSEWSET</sequence>
<evidence type="ECO:0000313" key="1">
    <source>
        <dbReference type="EMBL" id="MDX6849508.1"/>
    </source>
</evidence>
<gene>
    <name evidence="1" type="ORF">SCD92_09060</name>
</gene>